<evidence type="ECO:0000256" key="1">
    <source>
        <dbReference type="SAM" id="Phobius"/>
    </source>
</evidence>
<proteinExistence type="predicted"/>
<dbReference type="InterPro" id="IPR052710">
    <property type="entry name" value="CAAX_protease"/>
</dbReference>
<keyword evidence="3" id="KW-0645">Protease</keyword>
<organism evidence="3 4">
    <name type="scientific">Thalassobius vesicularis</name>
    <dbReference type="NCBI Taxonomy" id="1294297"/>
    <lineage>
        <taxon>Bacteria</taxon>
        <taxon>Pseudomonadati</taxon>
        <taxon>Pseudomonadota</taxon>
        <taxon>Alphaproteobacteria</taxon>
        <taxon>Rhodobacterales</taxon>
        <taxon>Roseobacteraceae</taxon>
        <taxon>Thalassovita</taxon>
    </lineage>
</organism>
<feature type="transmembrane region" description="Helical" evidence="1">
    <location>
        <begin position="206"/>
        <end position="224"/>
    </location>
</feature>
<evidence type="ECO:0000313" key="3">
    <source>
        <dbReference type="EMBL" id="THD73919.1"/>
    </source>
</evidence>
<dbReference type="Proteomes" id="UP000306113">
    <property type="component" value="Unassembled WGS sequence"/>
</dbReference>
<keyword evidence="3" id="KW-0378">Hydrolase</keyword>
<feature type="transmembrane region" description="Helical" evidence="1">
    <location>
        <begin position="70"/>
        <end position="90"/>
    </location>
</feature>
<keyword evidence="3" id="KW-0482">Metalloprotease</keyword>
<dbReference type="GO" id="GO:0080120">
    <property type="term" value="P:CAAX-box protein maturation"/>
    <property type="evidence" value="ECO:0007669"/>
    <property type="project" value="UniProtKB-ARBA"/>
</dbReference>
<feature type="domain" description="CAAX prenyl protease 2/Lysostaphin resistance protein A-like" evidence="2">
    <location>
        <begin position="149"/>
        <end position="243"/>
    </location>
</feature>
<dbReference type="Pfam" id="PF02517">
    <property type="entry name" value="Rce1-like"/>
    <property type="match status" value="1"/>
</dbReference>
<reference evidence="3 4" key="1">
    <citation type="submission" date="2019-04" db="EMBL/GenBank/DDBJ databases">
        <title>Draft genome sequence of Youngimonas vesicularis.</title>
        <authorList>
            <person name="Hameed A."/>
        </authorList>
    </citation>
    <scope>NUCLEOTIDE SEQUENCE [LARGE SCALE GENOMIC DNA]</scope>
    <source>
        <strain evidence="3 4">CC-AMW-E</strain>
    </source>
</reference>
<keyword evidence="1" id="KW-0472">Membrane</keyword>
<dbReference type="InterPro" id="IPR003675">
    <property type="entry name" value="Rce1/LyrA-like_dom"/>
</dbReference>
<feature type="transmembrane region" description="Helical" evidence="1">
    <location>
        <begin position="111"/>
        <end position="129"/>
    </location>
</feature>
<dbReference type="RefSeq" id="WP_136339130.1">
    <property type="nucleotide sequence ID" value="NZ_SSMD01000004.1"/>
</dbReference>
<feature type="transmembrane region" description="Helical" evidence="1">
    <location>
        <begin position="273"/>
        <end position="295"/>
    </location>
</feature>
<keyword evidence="1" id="KW-0812">Transmembrane</keyword>
<dbReference type="GO" id="GO:0004175">
    <property type="term" value="F:endopeptidase activity"/>
    <property type="evidence" value="ECO:0007669"/>
    <property type="project" value="UniProtKB-ARBA"/>
</dbReference>
<comment type="caution">
    <text evidence="3">The sequence shown here is derived from an EMBL/GenBank/DDBJ whole genome shotgun (WGS) entry which is preliminary data.</text>
</comment>
<dbReference type="PANTHER" id="PTHR36435">
    <property type="entry name" value="SLR1288 PROTEIN"/>
    <property type="match status" value="1"/>
</dbReference>
<keyword evidence="1" id="KW-1133">Transmembrane helix</keyword>
<protein>
    <submittedName>
        <fullName evidence="3">CPBP family intramembrane metalloprotease</fullName>
    </submittedName>
</protein>
<dbReference type="PANTHER" id="PTHR36435:SF1">
    <property type="entry name" value="CAAX AMINO TERMINAL PROTEASE FAMILY PROTEIN"/>
    <property type="match status" value="1"/>
</dbReference>
<evidence type="ECO:0000313" key="4">
    <source>
        <dbReference type="Proteomes" id="UP000306113"/>
    </source>
</evidence>
<dbReference type="AlphaFoldDB" id="A0A4S3M9K5"/>
<evidence type="ECO:0000259" key="2">
    <source>
        <dbReference type="Pfam" id="PF02517"/>
    </source>
</evidence>
<name>A0A4S3M9K5_9RHOB</name>
<sequence length="297" mass="32085">MPPAYAAHELMLRPARARAELWRTGMGLAVGTVIFAGLQWAVIAVLIALLPPDALMTVQTEMALGNTQMGAVMMLASFGLMAISVMAVAGQVHKRPALSLLGHLPLVGPQFVRVLAAVALLNVVIWILPPSEALDGIEANVPLSNWLRFLPLALPALLIQVSAEEMLFRGYLQQQLGARFASPWVWMGVPAMMFGLLHYRPDLPETTWLMIAWAVLFGVLAADLTARSGSLGPAIALHFATNASAILFVAPDDLLSGLALYRLPVSLDDPDRLWPYLLIDLGVMVTSWLAARLALKC</sequence>
<dbReference type="GO" id="GO:0008237">
    <property type="term" value="F:metallopeptidase activity"/>
    <property type="evidence" value="ECO:0007669"/>
    <property type="project" value="UniProtKB-KW"/>
</dbReference>
<dbReference type="EMBL" id="SSMD01000004">
    <property type="protein sequence ID" value="THD73919.1"/>
    <property type="molecule type" value="Genomic_DNA"/>
</dbReference>
<dbReference type="OrthoDB" id="7171777at2"/>
<keyword evidence="4" id="KW-1185">Reference proteome</keyword>
<dbReference type="GO" id="GO:0006508">
    <property type="term" value="P:proteolysis"/>
    <property type="evidence" value="ECO:0007669"/>
    <property type="project" value="UniProtKB-KW"/>
</dbReference>
<gene>
    <name evidence="3" type="ORF">E7681_09915</name>
</gene>
<accession>A0A4S3M9K5</accession>
<feature type="transmembrane region" description="Helical" evidence="1">
    <location>
        <begin position="180"/>
        <end position="200"/>
    </location>
</feature>
<feature type="transmembrane region" description="Helical" evidence="1">
    <location>
        <begin position="231"/>
        <end position="250"/>
    </location>
</feature>
<feature type="transmembrane region" description="Helical" evidence="1">
    <location>
        <begin position="21"/>
        <end position="50"/>
    </location>
</feature>